<proteinExistence type="predicted"/>
<organism evidence="1 3">
    <name type="scientific">Candidatus Ordinivivax streblomastigis</name>
    <dbReference type="NCBI Taxonomy" id="2540710"/>
    <lineage>
        <taxon>Bacteria</taxon>
        <taxon>Pseudomonadati</taxon>
        <taxon>Bacteroidota</taxon>
        <taxon>Bacteroidia</taxon>
        <taxon>Bacteroidales</taxon>
        <taxon>Candidatus Ordinivivax</taxon>
    </lineage>
</organism>
<comment type="caution">
    <text evidence="1">The sequence shown here is derived from an EMBL/GenBank/DDBJ whole genome shotgun (WGS) entry which is preliminary data.</text>
</comment>
<evidence type="ECO:0000313" key="2">
    <source>
        <dbReference type="EMBL" id="KAA6303399.1"/>
    </source>
</evidence>
<reference evidence="1 3" key="1">
    <citation type="submission" date="2019-03" db="EMBL/GenBank/DDBJ databases">
        <title>Single cell metagenomics reveals metabolic interactions within the superorganism composed of flagellate Streblomastix strix and complex community of Bacteroidetes bacteria on its surface.</title>
        <authorList>
            <person name="Treitli S.C."/>
            <person name="Kolisko M."/>
            <person name="Husnik F."/>
            <person name="Keeling P."/>
            <person name="Hampl V."/>
        </authorList>
    </citation>
    <scope>NUCLEOTIDE SEQUENCE [LARGE SCALE GENOMIC DNA]</scope>
    <source>
        <strain evidence="1">St1</strain>
    </source>
</reference>
<protein>
    <submittedName>
        <fullName evidence="1">Uncharacterized protein</fullName>
    </submittedName>
</protein>
<name>A0A5M8P4D4_9BACT</name>
<evidence type="ECO:0000313" key="1">
    <source>
        <dbReference type="EMBL" id="KAA6303248.1"/>
    </source>
</evidence>
<dbReference type="EMBL" id="SNRX01000002">
    <property type="protein sequence ID" value="KAA6303399.1"/>
    <property type="molecule type" value="Genomic_DNA"/>
</dbReference>
<dbReference type="EMBL" id="SNRX01000002">
    <property type="protein sequence ID" value="KAA6303248.1"/>
    <property type="molecule type" value="Genomic_DNA"/>
</dbReference>
<sequence length="87" mass="10255">MICDFLRHPNGCRKKKKELSLRMFVRRKNNRSGSTSVVVVQKINGRTRYITTIGVSSDEKELQDLEKQGNEWIQSYFGDLFYSHQKE</sequence>
<gene>
    <name evidence="1" type="ORF">EZS26_000408</name>
    <name evidence="2" type="ORF">EZS26_000559</name>
</gene>
<evidence type="ECO:0000313" key="3">
    <source>
        <dbReference type="Proteomes" id="UP000324575"/>
    </source>
</evidence>
<dbReference type="AlphaFoldDB" id="A0A5M8P4D4"/>
<accession>A0A5M8P4D4</accession>
<dbReference type="Proteomes" id="UP000324575">
    <property type="component" value="Unassembled WGS sequence"/>
</dbReference>